<feature type="compositionally biased region" description="Polar residues" evidence="3">
    <location>
        <begin position="1113"/>
        <end position="1130"/>
    </location>
</feature>
<protein>
    <submittedName>
        <fullName evidence="7">ATP binding protein</fullName>
    </submittedName>
</protein>
<sequence>MAHFSYYHVRNQENSDKPKPSERPANLAIRKYYEATTHLTEARLPVDGKEDWRTKSELPTTDEIFNQEHDTSDVLLLPNRPSGPWPSTELYLNAHYNLIREDAIGSLRDAVLWVRTYPDMSDTKTITIYDKVFMVQVTLANQGVAFRLQFSSHRAGKKIHWKYSSRLISGGIVALSPRADSFSSKCIVGVIAARPLANLAKSPPEVDVFFAHPWDIDFDPQKEWIMVQARSGYYEAHRHTMTALQKLSQESQHICNLDIDVGAADYVTNKPLMDFQSISPSLTNKESTFNVLEDLPATPMAGLNTCQWKALRQILTKKISIIQGPPGTGKTHVSVVALKLLLSQLTTDDPPIIIATHTNHALDQLLSLIARSEDNYIRLGGRSGDADIRKRMLYEIRKSQSVPTISGGLLLPARNDLIGISTQIVNLLKPFSLENSEGPIKASIFREYGLLTQCQCDSIQGMDRWKSSGPKEDNSNHIAEWLDDQFTEVNLNHWVEDMEFTEDDIDIEYEELKELEAEAAPWEDEWEILRGRSLQFRATHRGVENSAHSKDDIQSYLTMSDLMKIPAEARGAIYNFLRGELLKRVNEKLRTAIKSYITSSKRYKIGRWERDFELLRNSKLIAMTTTGLSKYRGLIASLSPRTVLIEEAAEVLEAPTAVACFESIQQLILVGDHMQLKAKCTLQDLAGDPFFLDVSMFERLVQNDLPYVQLREQRRMAPEIRELLMPIYGSLHDHSSVARRPHIPGMGRLKTFFFTHTWPESGDSLSSKLNELEAIMVVEFYAYLMLNGISTFDMTVLTFYNGQKKLILKHMKTNQYISGHPLKVATVDSYQGEENEIVLLSLVRSSRNNGIGFLAVDNRVCVAMSRARRGLFLFGNSNTLEQSSQLWSEIVSILENSDSDARIGNQLPLTCNKHKNVTLIRELKDWDAIKGGCKEDCGGKLDCGHECPLKCHGFGHSCISCQESCSHVQLCCGASCTEICGRSHPHQCDCMAQQLGQMNLTGRESCLLKPLIPGTNGETRRQVIDSEKGVSRHILLSDGGTNLFIDPEISDDLNDELTRTKVGLWGNFVNDANAGTKDTVANRSHEVSWEDVQEGLEQATETFIHLNARRENPSSTFAPTSTDVAGTPSTKEPPTPVLADLIEFD</sequence>
<feature type="region of interest" description="Disordered" evidence="3">
    <location>
        <begin position="1"/>
        <end position="23"/>
    </location>
</feature>
<dbReference type="GO" id="GO:0031380">
    <property type="term" value="C:nuclear RNA-directed RNA polymerase complex"/>
    <property type="evidence" value="ECO:0007669"/>
    <property type="project" value="TreeGrafter"/>
</dbReference>
<gene>
    <name evidence="7" type="ORF">N7469_002872</name>
</gene>
<dbReference type="EMBL" id="JAPQKT010000002">
    <property type="protein sequence ID" value="KAJ5241281.1"/>
    <property type="molecule type" value="Genomic_DNA"/>
</dbReference>
<keyword evidence="1" id="KW-0067">ATP-binding</keyword>
<keyword evidence="1" id="KW-0378">Hydrolase</keyword>
<keyword evidence="2" id="KW-0175">Coiled coil</keyword>
<evidence type="ECO:0000259" key="6">
    <source>
        <dbReference type="Pfam" id="PF25396"/>
    </source>
</evidence>
<evidence type="ECO:0000256" key="2">
    <source>
        <dbReference type="SAM" id="Coils"/>
    </source>
</evidence>
<dbReference type="Gene3D" id="3.40.50.300">
    <property type="entry name" value="P-loop containing nucleotide triphosphate hydrolases"/>
    <property type="match status" value="3"/>
</dbReference>
<feature type="domain" description="DNA2/NAM7 helicase-like C-terminal" evidence="5">
    <location>
        <begin position="692"/>
        <end position="877"/>
    </location>
</feature>
<dbReference type="OrthoDB" id="409395at2759"/>
<feature type="domain" description="ZNFX1" evidence="6">
    <location>
        <begin position="122"/>
        <end position="229"/>
    </location>
</feature>
<dbReference type="AlphaFoldDB" id="A0A9W9TTX9"/>
<dbReference type="GO" id="GO:0004386">
    <property type="term" value="F:helicase activity"/>
    <property type="evidence" value="ECO:0007669"/>
    <property type="project" value="InterPro"/>
</dbReference>
<dbReference type="Proteomes" id="UP001147733">
    <property type="component" value="Unassembled WGS sequence"/>
</dbReference>
<evidence type="ECO:0000313" key="7">
    <source>
        <dbReference type="EMBL" id="KAJ5241281.1"/>
    </source>
</evidence>
<dbReference type="PANTHER" id="PTHR10887:SF341">
    <property type="entry name" value="NFX1-TYPE ZINC FINGER-CONTAINING PROTEIN 1"/>
    <property type="match status" value="1"/>
</dbReference>
<dbReference type="InterPro" id="IPR041677">
    <property type="entry name" value="DNA2/NAM7_AAA_11"/>
</dbReference>
<reference evidence="7" key="2">
    <citation type="journal article" date="2023" name="IMA Fungus">
        <title>Comparative genomic study of the Penicillium genus elucidates a diverse pangenome and 15 lateral gene transfer events.</title>
        <authorList>
            <person name="Petersen C."/>
            <person name="Sorensen T."/>
            <person name="Nielsen M.R."/>
            <person name="Sondergaard T.E."/>
            <person name="Sorensen J.L."/>
            <person name="Fitzpatrick D.A."/>
            <person name="Frisvad J.C."/>
            <person name="Nielsen K.L."/>
        </authorList>
    </citation>
    <scope>NUCLEOTIDE SEQUENCE</scope>
    <source>
        <strain evidence="7">IBT 23319</strain>
    </source>
</reference>
<evidence type="ECO:0000256" key="1">
    <source>
        <dbReference type="ARBA" id="ARBA00022806"/>
    </source>
</evidence>
<dbReference type="InterPro" id="IPR041679">
    <property type="entry name" value="DNA2/NAM7-like_C"/>
</dbReference>
<dbReference type="Pfam" id="PF13087">
    <property type="entry name" value="AAA_12"/>
    <property type="match status" value="1"/>
</dbReference>
<feature type="region of interest" description="Disordered" evidence="3">
    <location>
        <begin position="1110"/>
        <end position="1135"/>
    </location>
</feature>
<feature type="domain" description="DNA2/NAM7 helicase helicase" evidence="4">
    <location>
        <begin position="596"/>
        <end position="678"/>
    </location>
</feature>
<proteinExistence type="predicted"/>
<dbReference type="GeneID" id="81380959"/>
<dbReference type="InterPro" id="IPR027417">
    <property type="entry name" value="P-loop_NTPase"/>
</dbReference>
<dbReference type="FunFam" id="3.40.50.300:FF:001366">
    <property type="entry name" value="ATP binding protein, putative"/>
    <property type="match status" value="1"/>
</dbReference>
<dbReference type="SUPFAM" id="SSF52540">
    <property type="entry name" value="P-loop containing nucleoside triphosphate hydrolases"/>
    <property type="match status" value="1"/>
</dbReference>
<keyword evidence="1" id="KW-0547">Nucleotide-binding</keyword>
<accession>A0A9W9TTX9</accession>
<dbReference type="InterPro" id="IPR057373">
    <property type="entry name" value="ZNFX1"/>
</dbReference>
<dbReference type="GO" id="GO:0031048">
    <property type="term" value="P:regulatory ncRNA-mediated heterochromatin formation"/>
    <property type="evidence" value="ECO:0007669"/>
    <property type="project" value="TreeGrafter"/>
</dbReference>
<keyword evidence="1" id="KW-0347">Helicase</keyword>
<organism evidence="7 8">
    <name type="scientific">Penicillium citrinum</name>
    <dbReference type="NCBI Taxonomy" id="5077"/>
    <lineage>
        <taxon>Eukaryota</taxon>
        <taxon>Fungi</taxon>
        <taxon>Dikarya</taxon>
        <taxon>Ascomycota</taxon>
        <taxon>Pezizomycotina</taxon>
        <taxon>Eurotiomycetes</taxon>
        <taxon>Eurotiomycetidae</taxon>
        <taxon>Eurotiales</taxon>
        <taxon>Aspergillaceae</taxon>
        <taxon>Penicillium</taxon>
    </lineage>
</organism>
<dbReference type="RefSeq" id="XP_056504286.1">
    <property type="nucleotide sequence ID" value="XM_056641792.1"/>
</dbReference>
<dbReference type="InterPro" id="IPR045055">
    <property type="entry name" value="DNA2/NAM7-like"/>
</dbReference>
<evidence type="ECO:0000259" key="4">
    <source>
        <dbReference type="Pfam" id="PF13086"/>
    </source>
</evidence>
<evidence type="ECO:0000313" key="8">
    <source>
        <dbReference type="Proteomes" id="UP001147733"/>
    </source>
</evidence>
<feature type="compositionally biased region" description="Basic and acidic residues" evidence="3">
    <location>
        <begin position="10"/>
        <end position="22"/>
    </location>
</feature>
<feature type="domain" description="DNA2/NAM7 helicase helicase" evidence="4">
    <location>
        <begin position="303"/>
        <end position="383"/>
    </location>
</feature>
<evidence type="ECO:0000256" key="3">
    <source>
        <dbReference type="SAM" id="MobiDB-lite"/>
    </source>
</evidence>
<feature type="coiled-coil region" evidence="2">
    <location>
        <begin position="498"/>
        <end position="525"/>
    </location>
</feature>
<dbReference type="CDD" id="cd18808">
    <property type="entry name" value="SF1_C_Upf1"/>
    <property type="match status" value="1"/>
</dbReference>
<dbReference type="InterPro" id="IPR047187">
    <property type="entry name" value="SF1_C_Upf1"/>
</dbReference>
<evidence type="ECO:0000259" key="5">
    <source>
        <dbReference type="Pfam" id="PF13087"/>
    </source>
</evidence>
<dbReference type="Pfam" id="PF25396">
    <property type="entry name" value="ZNFX1"/>
    <property type="match status" value="1"/>
</dbReference>
<keyword evidence="8" id="KW-1185">Reference proteome</keyword>
<dbReference type="Pfam" id="PF13086">
    <property type="entry name" value="AAA_11"/>
    <property type="match status" value="2"/>
</dbReference>
<name>A0A9W9TTX9_PENCI</name>
<reference evidence="7" key="1">
    <citation type="submission" date="2022-11" db="EMBL/GenBank/DDBJ databases">
        <authorList>
            <person name="Petersen C."/>
        </authorList>
    </citation>
    <scope>NUCLEOTIDE SEQUENCE</scope>
    <source>
        <strain evidence="7">IBT 23319</strain>
    </source>
</reference>
<comment type="caution">
    <text evidence="7">The sequence shown here is derived from an EMBL/GenBank/DDBJ whole genome shotgun (WGS) entry which is preliminary data.</text>
</comment>
<dbReference type="CDD" id="cd06008">
    <property type="entry name" value="NF-X1-zinc-finger"/>
    <property type="match status" value="1"/>
</dbReference>
<dbReference type="PANTHER" id="PTHR10887">
    <property type="entry name" value="DNA2/NAM7 HELICASE FAMILY"/>
    <property type="match status" value="1"/>
</dbReference>